<evidence type="ECO:0000256" key="1">
    <source>
        <dbReference type="SAM" id="MobiDB-lite"/>
    </source>
</evidence>
<feature type="region of interest" description="Disordered" evidence="1">
    <location>
        <begin position="138"/>
        <end position="158"/>
    </location>
</feature>
<dbReference type="EMBL" id="AP023359">
    <property type="protein sequence ID" value="BCJ66776.1"/>
    <property type="molecule type" value="Genomic_DNA"/>
</dbReference>
<feature type="compositionally biased region" description="Basic and acidic residues" evidence="1">
    <location>
        <begin position="12"/>
        <end position="34"/>
    </location>
</feature>
<reference evidence="2" key="1">
    <citation type="submission" date="2020-08" db="EMBL/GenBank/DDBJ databases">
        <title>Whole genome shotgun sequence of Polymorphospora rubra NBRC 101157.</title>
        <authorList>
            <person name="Komaki H."/>
            <person name="Tamura T."/>
        </authorList>
    </citation>
    <scope>NUCLEOTIDE SEQUENCE</scope>
    <source>
        <strain evidence="2">NBRC 101157</strain>
    </source>
</reference>
<evidence type="ECO:0000313" key="2">
    <source>
        <dbReference type="EMBL" id="BCJ66776.1"/>
    </source>
</evidence>
<dbReference type="AlphaFoldDB" id="A0A810N047"/>
<evidence type="ECO:0000313" key="3">
    <source>
        <dbReference type="Proteomes" id="UP000680866"/>
    </source>
</evidence>
<dbReference type="Proteomes" id="UP000680866">
    <property type="component" value="Chromosome"/>
</dbReference>
<feature type="region of interest" description="Disordered" evidence="1">
    <location>
        <begin position="1"/>
        <end position="34"/>
    </location>
</feature>
<feature type="region of interest" description="Disordered" evidence="1">
    <location>
        <begin position="50"/>
        <end position="72"/>
    </location>
</feature>
<sequence length="158" mass="17993">MAAGSGRGHQRQQHDRRRDHQVDDDRVPLEPEVEPVHLSRVRIPPLLLVDVSPRRNRPRPDAGPPLDDERMRRGVEAVQTWSDGEWQVRGIPGGSATKTYRCPGCDQEIRPGVAHVVVWPADGRGDLTDRRHWHSGCWRARDRRSPGTQRSRSAPRYG</sequence>
<organism evidence="2 3">
    <name type="scientific">Polymorphospora rubra</name>
    <dbReference type="NCBI Taxonomy" id="338584"/>
    <lineage>
        <taxon>Bacteria</taxon>
        <taxon>Bacillati</taxon>
        <taxon>Actinomycetota</taxon>
        <taxon>Actinomycetes</taxon>
        <taxon>Micromonosporales</taxon>
        <taxon>Micromonosporaceae</taxon>
        <taxon>Polymorphospora</taxon>
    </lineage>
</organism>
<keyword evidence="3" id="KW-1185">Reference proteome</keyword>
<protein>
    <recommendedName>
        <fullName evidence="4">ATP/GTP-binding protein</fullName>
    </recommendedName>
</protein>
<accession>A0A810N047</accession>
<dbReference type="KEGG" id="pry:Prubr_37970"/>
<gene>
    <name evidence="2" type="ORF">Prubr_37970</name>
</gene>
<proteinExistence type="predicted"/>
<evidence type="ECO:0008006" key="4">
    <source>
        <dbReference type="Google" id="ProtNLM"/>
    </source>
</evidence>
<name>A0A810N047_9ACTN</name>